<name>A0A1N6KBX3_9BURK</name>
<dbReference type="Gene3D" id="3.10.450.50">
    <property type="match status" value="1"/>
</dbReference>
<protein>
    <submittedName>
        <fullName evidence="2">Ketosteroid isomerase-related protein</fullName>
    </submittedName>
</protein>
<dbReference type="InterPro" id="IPR032710">
    <property type="entry name" value="NTF2-like_dom_sf"/>
</dbReference>
<dbReference type="GO" id="GO:0016853">
    <property type="term" value="F:isomerase activity"/>
    <property type="evidence" value="ECO:0007669"/>
    <property type="project" value="UniProtKB-KW"/>
</dbReference>
<organism evidence="2 3">
    <name type="scientific">Paraburkholderia phenazinium</name>
    <dbReference type="NCBI Taxonomy" id="60549"/>
    <lineage>
        <taxon>Bacteria</taxon>
        <taxon>Pseudomonadati</taxon>
        <taxon>Pseudomonadota</taxon>
        <taxon>Betaproteobacteria</taxon>
        <taxon>Burkholderiales</taxon>
        <taxon>Burkholderiaceae</taxon>
        <taxon>Paraburkholderia</taxon>
    </lineage>
</organism>
<dbReference type="AlphaFoldDB" id="A0A1N6KBX3"/>
<dbReference type="EMBL" id="FSRM01000002">
    <property type="protein sequence ID" value="SIO54058.1"/>
    <property type="molecule type" value="Genomic_DNA"/>
</dbReference>
<feature type="domain" description="SnoaL-like" evidence="1">
    <location>
        <begin position="51"/>
        <end position="150"/>
    </location>
</feature>
<proteinExistence type="predicted"/>
<accession>A0A1N6KBX3</accession>
<evidence type="ECO:0000313" key="2">
    <source>
        <dbReference type="EMBL" id="SIO54058.1"/>
    </source>
</evidence>
<keyword evidence="2" id="KW-0413">Isomerase</keyword>
<dbReference type="Proteomes" id="UP000184693">
    <property type="component" value="Unassembled WGS sequence"/>
</dbReference>
<gene>
    <name evidence="2" type="ORF">SAMN05444168_6727</name>
</gene>
<reference evidence="2 3" key="1">
    <citation type="submission" date="2016-11" db="EMBL/GenBank/DDBJ databases">
        <authorList>
            <person name="Jaros S."/>
            <person name="Januszkiewicz K."/>
            <person name="Wedrychowicz H."/>
        </authorList>
    </citation>
    <scope>NUCLEOTIDE SEQUENCE [LARGE SCALE GENOMIC DNA]</scope>
    <source>
        <strain evidence="2 3">GAS86</strain>
    </source>
</reference>
<evidence type="ECO:0000259" key="1">
    <source>
        <dbReference type="Pfam" id="PF12680"/>
    </source>
</evidence>
<dbReference type="CDD" id="cd00531">
    <property type="entry name" value="NTF2_like"/>
    <property type="match status" value="1"/>
</dbReference>
<evidence type="ECO:0000313" key="3">
    <source>
        <dbReference type="Proteomes" id="UP000184693"/>
    </source>
</evidence>
<dbReference type="InterPro" id="IPR037401">
    <property type="entry name" value="SnoaL-like"/>
</dbReference>
<dbReference type="SUPFAM" id="SSF54427">
    <property type="entry name" value="NTF2-like"/>
    <property type="match status" value="1"/>
</dbReference>
<dbReference type="Pfam" id="PF12680">
    <property type="entry name" value="SnoaL_2"/>
    <property type="match status" value="1"/>
</dbReference>
<sequence>MAQYDTNAAVRSRVTLRQAGHKEKVDGTIRFATGTIPTMSHPNTNSELIGRFYQAFQKQDAEAMGACYADDVVFSDPVFGELRGEQARDMWRMLVARAQDFSLTFDAVTADERTGRAHWVARYLFSQTGREVENRIQAQFVFRDGRIVEHRDSFDLWRWSRQALGLKGALLGWTPFVQGAIRAQAKKGLDAYRSKRG</sequence>